<dbReference type="GeneID" id="108017947"/>
<feature type="transmembrane region" description="Helical" evidence="1">
    <location>
        <begin position="126"/>
        <end position="146"/>
    </location>
</feature>
<keyword evidence="1" id="KW-0812">Transmembrane</keyword>
<sequence length="202" mass="23052">MSSIRNWLDSQNGWTPLNRNISDMKGLNSCFYFFGLKTGCKLIAVFEALVNMLQMCSLFMAEMAVKTRTTESPDSLMVTREPDGDMFGTNTMMPIFEANMYFSRALSSVTVFRSLLLFIGAEWSHISCLVLWLCITVITTMIGTIIDIMQDCDLLNMFFRTISIFLEIYFCAVVASLVLKLQDKLRRNVQETEVLFTQSEEA</sequence>
<gene>
    <name evidence="3" type="primary">LOC108017947</name>
</gene>
<keyword evidence="1" id="KW-1133">Transmembrane helix</keyword>
<dbReference type="RefSeq" id="XP_016940666.3">
    <property type="nucleotide sequence ID" value="XM_017085177.4"/>
</dbReference>
<accession>A0AB39ZPQ8</accession>
<proteinExistence type="predicted"/>
<evidence type="ECO:0000313" key="3">
    <source>
        <dbReference type="RefSeq" id="XP_016940666.3"/>
    </source>
</evidence>
<keyword evidence="2" id="KW-1185">Reference proteome</keyword>
<dbReference type="Proteomes" id="UP001652628">
    <property type="component" value="Chromosome 2R"/>
</dbReference>
<evidence type="ECO:0000313" key="2">
    <source>
        <dbReference type="Proteomes" id="UP001652628"/>
    </source>
</evidence>
<feature type="transmembrane region" description="Helical" evidence="1">
    <location>
        <begin position="158"/>
        <end position="179"/>
    </location>
</feature>
<feature type="transmembrane region" description="Helical" evidence="1">
    <location>
        <begin position="101"/>
        <end position="119"/>
    </location>
</feature>
<reference evidence="3" key="1">
    <citation type="submission" date="2025-08" db="UniProtKB">
        <authorList>
            <consortium name="RefSeq"/>
        </authorList>
    </citation>
    <scope>IDENTIFICATION</scope>
</reference>
<name>A0AB39ZPQ8_DROSZ</name>
<evidence type="ECO:0000256" key="1">
    <source>
        <dbReference type="SAM" id="Phobius"/>
    </source>
</evidence>
<protein>
    <submittedName>
        <fullName evidence="3">Uncharacterized protein</fullName>
    </submittedName>
</protein>
<organism evidence="2 3">
    <name type="scientific">Drosophila suzukii</name>
    <name type="common">Spotted-wing drosophila fruit fly</name>
    <dbReference type="NCBI Taxonomy" id="28584"/>
    <lineage>
        <taxon>Eukaryota</taxon>
        <taxon>Metazoa</taxon>
        <taxon>Ecdysozoa</taxon>
        <taxon>Arthropoda</taxon>
        <taxon>Hexapoda</taxon>
        <taxon>Insecta</taxon>
        <taxon>Pterygota</taxon>
        <taxon>Neoptera</taxon>
        <taxon>Endopterygota</taxon>
        <taxon>Diptera</taxon>
        <taxon>Brachycera</taxon>
        <taxon>Muscomorpha</taxon>
        <taxon>Ephydroidea</taxon>
        <taxon>Drosophilidae</taxon>
        <taxon>Drosophila</taxon>
        <taxon>Sophophora</taxon>
    </lineage>
</organism>
<dbReference type="AlphaFoldDB" id="A0AB39ZPQ8"/>
<keyword evidence="1" id="KW-0472">Membrane</keyword>